<comment type="caution">
    <text evidence="1">The sequence shown here is derived from an EMBL/GenBank/DDBJ whole genome shotgun (WGS) entry which is preliminary data.</text>
</comment>
<organism evidence="1 2">
    <name type="scientific">Salininema proteolyticum</name>
    <dbReference type="NCBI Taxonomy" id="1607685"/>
    <lineage>
        <taxon>Bacteria</taxon>
        <taxon>Bacillati</taxon>
        <taxon>Actinomycetota</taxon>
        <taxon>Actinomycetes</taxon>
        <taxon>Glycomycetales</taxon>
        <taxon>Glycomycetaceae</taxon>
        <taxon>Salininema</taxon>
    </lineage>
</organism>
<dbReference type="Proteomes" id="UP001595823">
    <property type="component" value="Unassembled WGS sequence"/>
</dbReference>
<dbReference type="EMBL" id="JBHSDK010000013">
    <property type="protein sequence ID" value="MFC4335270.1"/>
    <property type="molecule type" value="Genomic_DNA"/>
</dbReference>
<evidence type="ECO:0000313" key="1">
    <source>
        <dbReference type="EMBL" id="MFC4335270.1"/>
    </source>
</evidence>
<protein>
    <submittedName>
        <fullName evidence="1">Uncharacterized protein</fullName>
    </submittedName>
</protein>
<dbReference type="RefSeq" id="WP_380619838.1">
    <property type="nucleotide sequence ID" value="NZ_JBHSDK010000013.1"/>
</dbReference>
<reference evidence="2" key="1">
    <citation type="journal article" date="2019" name="Int. J. Syst. Evol. Microbiol.">
        <title>The Global Catalogue of Microorganisms (GCM) 10K type strain sequencing project: providing services to taxonomists for standard genome sequencing and annotation.</title>
        <authorList>
            <consortium name="The Broad Institute Genomics Platform"/>
            <consortium name="The Broad Institute Genome Sequencing Center for Infectious Disease"/>
            <person name="Wu L."/>
            <person name="Ma J."/>
        </authorList>
    </citation>
    <scope>NUCLEOTIDE SEQUENCE [LARGE SCALE GENOMIC DNA]</scope>
    <source>
        <strain evidence="2">IBRC-M 10908</strain>
    </source>
</reference>
<name>A0ABV8TXV2_9ACTN</name>
<evidence type="ECO:0000313" key="2">
    <source>
        <dbReference type="Proteomes" id="UP001595823"/>
    </source>
</evidence>
<gene>
    <name evidence="1" type="ORF">ACFPET_08680</name>
</gene>
<keyword evidence="2" id="KW-1185">Reference proteome</keyword>
<proteinExistence type="predicted"/>
<accession>A0ABV8TXV2</accession>
<sequence>MRRVLTLAALWAVVAAFAVGGGSAIVLWLLNRDRPDIYKSPDQVKTELDALADGEKLGESEKQIKNDGAVRLTTDGGVVWVLCDGNAVDTFVPSPALGWFVSSTGVVTGGSGPGEQKYAEFWTDDQEEFDRLEFQCSDGEATEYYGIGTPND</sequence>